<dbReference type="EMBL" id="PFLH01000009">
    <property type="protein sequence ID" value="PIY71320.1"/>
    <property type="molecule type" value="Genomic_DNA"/>
</dbReference>
<keyword evidence="1" id="KW-0812">Transmembrane</keyword>
<comment type="caution">
    <text evidence="2">The sequence shown here is derived from an EMBL/GenBank/DDBJ whole genome shotgun (WGS) entry which is preliminary data.</text>
</comment>
<gene>
    <name evidence="2" type="ORF">COY88_00915</name>
</gene>
<evidence type="ECO:0000313" key="3">
    <source>
        <dbReference type="Proteomes" id="UP000230344"/>
    </source>
</evidence>
<protein>
    <submittedName>
        <fullName evidence="2">Uncharacterized protein</fullName>
    </submittedName>
</protein>
<evidence type="ECO:0000313" key="2">
    <source>
        <dbReference type="EMBL" id="PIY71320.1"/>
    </source>
</evidence>
<evidence type="ECO:0000256" key="1">
    <source>
        <dbReference type="SAM" id="Phobius"/>
    </source>
</evidence>
<dbReference type="AlphaFoldDB" id="A0A2M7QHH8"/>
<organism evidence="2 3">
    <name type="scientific">Candidatus Roizmanbacteria bacterium CG_4_10_14_0_8_um_filter_35_28</name>
    <dbReference type="NCBI Taxonomy" id="1974827"/>
    <lineage>
        <taxon>Bacteria</taxon>
        <taxon>Candidatus Roizmaniibacteriota</taxon>
    </lineage>
</organism>
<proteinExistence type="predicted"/>
<feature type="transmembrane region" description="Helical" evidence="1">
    <location>
        <begin position="84"/>
        <end position="105"/>
    </location>
</feature>
<accession>A0A2M7QHH8</accession>
<sequence>MLKNPLVKNILSALAVAGGGFILLNLTFLFDFFFQSLIDWFIKLFIAVDINRAWQWYPPLKHFLFVFVIAIISWFVFKSKLKTLYKAIYMTVPLAVVFVSIGIFFYRTPLVAYFLGGLITFGLLYHFYRTKKPWLYYYTVILVALTLAIFSLMGGEI</sequence>
<name>A0A2M7QHH8_9BACT</name>
<feature type="transmembrane region" description="Helical" evidence="1">
    <location>
        <begin position="60"/>
        <end position="77"/>
    </location>
</feature>
<feature type="transmembrane region" description="Helical" evidence="1">
    <location>
        <begin position="135"/>
        <end position="154"/>
    </location>
</feature>
<reference evidence="3" key="1">
    <citation type="submission" date="2017-09" db="EMBL/GenBank/DDBJ databases">
        <title>Depth-based differentiation of microbial function through sediment-hosted aquifers and enrichment of novel symbionts in the deep terrestrial subsurface.</title>
        <authorList>
            <person name="Probst A.J."/>
            <person name="Ladd B."/>
            <person name="Jarett J.K."/>
            <person name="Geller-Mcgrath D.E."/>
            <person name="Sieber C.M.K."/>
            <person name="Emerson J.B."/>
            <person name="Anantharaman K."/>
            <person name="Thomas B.C."/>
            <person name="Malmstrom R."/>
            <person name="Stieglmeier M."/>
            <person name="Klingl A."/>
            <person name="Woyke T."/>
            <person name="Ryan C.M."/>
            <person name="Banfield J.F."/>
        </authorList>
    </citation>
    <scope>NUCLEOTIDE SEQUENCE [LARGE SCALE GENOMIC DNA]</scope>
</reference>
<feature type="transmembrane region" description="Helical" evidence="1">
    <location>
        <begin position="6"/>
        <end position="30"/>
    </location>
</feature>
<dbReference type="Proteomes" id="UP000230344">
    <property type="component" value="Unassembled WGS sequence"/>
</dbReference>
<keyword evidence="1" id="KW-1133">Transmembrane helix</keyword>
<keyword evidence="1" id="KW-0472">Membrane</keyword>
<feature type="transmembrane region" description="Helical" evidence="1">
    <location>
        <begin position="111"/>
        <end position="128"/>
    </location>
</feature>